<dbReference type="SUPFAM" id="SSF55252">
    <property type="entry name" value="C-terminal domain of arginine repressor"/>
    <property type="match status" value="1"/>
</dbReference>
<dbReference type="SUPFAM" id="SSF46785">
    <property type="entry name" value="Winged helix' DNA-binding domain"/>
    <property type="match status" value="1"/>
</dbReference>
<keyword evidence="7" id="KW-0055">Arginine biosynthesis</keyword>
<reference evidence="10" key="1">
    <citation type="journal article" date="2021" name="PeerJ">
        <title>Extensive microbial diversity within the chicken gut microbiome revealed by metagenomics and culture.</title>
        <authorList>
            <person name="Gilroy R."/>
            <person name="Ravi A."/>
            <person name="Getino M."/>
            <person name="Pursley I."/>
            <person name="Horton D.L."/>
            <person name="Alikhan N.F."/>
            <person name="Baker D."/>
            <person name="Gharbi K."/>
            <person name="Hall N."/>
            <person name="Watson M."/>
            <person name="Adriaenssens E.M."/>
            <person name="Foster-Nyarko E."/>
            <person name="Jarju S."/>
            <person name="Secka A."/>
            <person name="Antonio M."/>
            <person name="Oren A."/>
            <person name="Chaudhuri R.R."/>
            <person name="La Ragione R."/>
            <person name="Hildebrand F."/>
            <person name="Pallen M.J."/>
        </authorList>
    </citation>
    <scope>NUCLEOTIDE SEQUENCE</scope>
    <source>
        <strain evidence="10">ChiBcec21-2208</strain>
    </source>
</reference>
<dbReference type="InterPro" id="IPR036251">
    <property type="entry name" value="Arg_repress_C_sf"/>
</dbReference>
<keyword evidence="3 7" id="KW-0963">Cytoplasm</keyword>
<dbReference type="GO" id="GO:0006526">
    <property type="term" value="P:L-arginine biosynthetic process"/>
    <property type="evidence" value="ECO:0007669"/>
    <property type="project" value="UniProtKB-KW"/>
</dbReference>
<dbReference type="GO" id="GO:1900079">
    <property type="term" value="P:regulation of arginine biosynthetic process"/>
    <property type="evidence" value="ECO:0007669"/>
    <property type="project" value="UniProtKB-UniRule"/>
</dbReference>
<proteinExistence type="inferred from homology"/>
<evidence type="ECO:0000313" key="11">
    <source>
        <dbReference type="Proteomes" id="UP000782880"/>
    </source>
</evidence>
<dbReference type="GO" id="GO:0051259">
    <property type="term" value="P:protein complex oligomerization"/>
    <property type="evidence" value="ECO:0007669"/>
    <property type="project" value="InterPro"/>
</dbReference>
<accession>A0A921ILC3</accession>
<dbReference type="Pfam" id="PF01316">
    <property type="entry name" value="Arg_repressor"/>
    <property type="match status" value="1"/>
</dbReference>
<dbReference type="InterPro" id="IPR001669">
    <property type="entry name" value="Arg_repress"/>
</dbReference>
<evidence type="ECO:0000256" key="6">
    <source>
        <dbReference type="ARBA" id="ARBA00023163"/>
    </source>
</evidence>
<evidence type="ECO:0000256" key="5">
    <source>
        <dbReference type="ARBA" id="ARBA00023125"/>
    </source>
</evidence>
<sequence>MIPMKSARHQAILNLIEKHPIDRQEDLLAHLREEGFDVTQATVSRDIRDLQLVKVADAEGRYRYMPAAASGKVTHSPSRFEMIFRESVLKVDYAGHMVLVKCFSGMANAACEVFDAKQWNNVVGTLSGDDTFFILMRTEEDAAEICKALQQYARRG</sequence>
<dbReference type="PANTHER" id="PTHR34471:SF1">
    <property type="entry name" value="ARGININE REPRESSOR"/>
    <property type="match status" value="1"/>
</dbReference>
<evidence type="ECO:0000256" key="7">
    <source>
        <dbReference type="HAMAP-Rule" id="MF_00173"/>
    </source>
</evidence>
<comment type="pathway">
    <text evidence="7">Amino-acid biosynthesis; L-arginine biosynthesis [regulation].</text>
</comment>
<dbReference type="GO" id="GO:0003700">
    <property type="term" value="F:DNA-binding transcription factor activity"/>
    <property type="evidence" value="ECO:0007669"/>
    <property type="project" value="UniProtKB-UniRule"/>
</dbReference>
<feature type="domain" description="Arginine repressor C-terminal" evidence="9">
    <location>
        <begin position="84"/>
        <end position="150"/>
    </location>
</feature>
<keyword evidence="7" id="KW-0028">Amino-acid biosynthesis</keyword>
<protein>
    <recommendedName>
        <fullName evidence="7">Arginine repressor</fullName>
    </recommendedName>
</protein>
<evidence type="ECO:0000259" key="8">
    <source>
        <dbReference type="Pfam" id="PF01316"/>
    </source>
</evidence>
<keyword evidence="6 7" id="KW-0804">Transcription</keyword>
<dbReference type="GO" id="GO:0005737">
    <property type="term" value="C:cytoplasm"/>
    <property type="evidence" value="ECO:0007669"/>
    <property type="project" value="UniProtKB-SubCell"/>
</dbReference>
<comment type="subcellular location">
    <subcellularLocation>
        <location evidence="1 7">Cytoplasm</location>
    </subcellularLocation>
</comment>
<dbReference type="Proteomes" id="UP000782880">
    <property type="component" value="Unassembled WGS sequence"/>
</dbReference>
<dbReference type="Pfam" id="PF02863">
    <property type="entry name" value="Arg_repressor_C"/>
    <property type="match status" value="1"/>
</dbReference>
<dbReference type="GO" id="GO:0034618">
    <property type="term" value="F:arginine binding"/>
    <property type="evidence" value="ECO:0007669"/>
    <property type="project" value="InterPro"/>
</dbReference>
<dbReference type="GO" id="GO:0003677">
    <property type="term" value="F:DNA binding"/>
    <property type="evidence" value="ECO:0007669"/>
    <property type="project" value="UniProtKB-KW"/>
</dbReference>
<feature type="domain" description="Arginine repressor DNA-binding" evidence="8">
    <location>
        <begin position="5"/>
        <end position="65"/>
    </location>
</feature>
<dbReference type="InterPro" id="IPR036388">
    <property type="entry name" value="WH-like_DNA-bd_sf"/>
</dbReference>
<evidence type="ECO:0000256" key="2">
    <source>
        <dbReference type="ARBA" id="ARBA00008316"/>
    </source>
</evidence>
<evidence type="ECO:0000259" key="9">
    <source>
        <dbReference type="Pfam" id="PF02863"/>
    </source>
</evidence>
<gene>
    <name evidence="7" type="primary">argR</name>
    <name evidence="10" type="ORF">K8V20_05185</name>
</gene>
<name>A0A921ILC3_9FIRM</name>
<evidence type="ECO:0000256" key="1">
    <source>
        <dbReference type="ARBA" id="ARBA00004496"/>
    </source>
</evidence>
<dbReference type="EMBL" id="DYVE01000133">
    <property type="protein sequence ID" value="HJG28027.1"/>
    <property type="molecule type" value="Genomic_DNA"/>
</dbReference>
<dbReference type="Gene3D" id="3.30.1360.40">
    <property type="match status" value="1"/>
</dbReference>
<dbReference type="InterPro" id="IPR020900">
    <property type="entry name" value="Arg_repress_DNA-bd"/>
</dbReference>
<reference evidence="10" key="2">
    <citation type="submission" date="2021-09" db="EMBL/GenBank/DDBJ databases">
        <authorList>
            <person name="Gilroy R."/>
        </authorList>
    </citation>
    <scope>NUCLEOTIDE SEQUENCE</scope>
    <source>
        <strain evidence="10">ChiBcec21-2208</strain>
    </source>
</reference>
<dbReference type="InterPro" id="IPR020899">
    <property type="entry name" value="Arg_repress_C"/>
</dbReference>
<dbReference type="InterPro" id="IPR036390">
    <property type="entry name" value="WH_DNA-bd_sf"/>
</dbReference>
<comment type="similarity">
    <text evidence="2 7">Belongs to the ArgR family.</text>
</comment>
<evidence type="ECO:0000256" key="3">
    <source>
        <dbReference type="ARBA" id="ARBA00022490"/>
    </source>
</evidence>
<dbReference type="Gene3D" id="1.10.10.10">
    <property type="entry name" value="Winged helix-like DNA-binding domain superfamily/Winged helix DNA-binding domain"/>
    <property type="match status" value="1"/>
</dbReference>
<dbReference type="PANTHER" id="PTHR34471">
    <property type="entry name" value="ARGININE REPRESSOR"/>
    <property type="match status" value="1"/>
</dbReference>
<keyword evidence="7" id="KW-0678">Repressor</keyword>
<dbReference type="AlphaFoldDB" id="A0A921ILC3"/>
<comment type="function">
    <text evidence="7">Regulates arginine biosynthesis genes.</text>
</comment>
<keyword evidence="5 7" id="KW-0238">DNA-binding</keyword>
<dbReference type="PRINTS" id="PR01467">
    <property type="entry name" value="ARGREPRESSOR"/>
</dbReference>
<comment type="caution">
    <text evidence="10">The sequence shown here is derived from an EMBL/GenBank/DDBJ whole genome shotgun (WGS) entry which is preliminary data.</text>
</comment>
<evidence type="ECO:0000256" key="4">
    <source>
        <dbReference type="ARBA" id="ARBA00023015"/>
    </source>
</evidence>
<evidence type="ECO:0000313" key="10">
    <source>
        <dbReference type="EMBL" id="HJG28027.1"/>
    </source>
</evidence>
<organism evidence="10 11">
    <name type="scientific">Subdoligranulum variabile</name>
    <dbReference type="NCBI Taxonomy" id="214851"/>
    <lineage>
        <taxon>Bacteria</taxon>
        <taxon>Bacillati</taxon>
        <taxon>Bacillota</taxon>
        <taxon>Clostridia</taxon>
        <taxon>Eubacteriales</taxon>
        <taxon>Oscillospiraceae</taxon>
        <taxon>Subdoligranulum</taxon>
    </lineage>
</organism>
<keyword evidence="4 7" id="KW-0805">Transcription regulation</keyword>
<dbReference type="HAMAP" id="MF_00173">
    <property type="entry name" value="Arg_repressor"/>
    <property type="match status" value="1"/>
</dbReference>